<dbReference type="PANTHER" id="PTHR23020">
    <property type="entry name" value="UNCHARACTERIZED NUCLEAR HORMONE RECEPTOR-RELATED"/>
    <property type="match status" value="1"/>
</dbReference>
<reference evidence="2" key="1">
    <citation type="submission" date="2014-07" db="EMBL/GenBank/DDBJ databases">
        <authorList>
            <person name="Martin A.A"/>
            <person name="De Silva N."/>
        </authorList>
    </citation>
    <scope>NUCLEOTIDE SEQUENCE</scope>
</reference>
<keyword evidence="2" id="KW-1185">Reference proteome</keyword>
<evidence type="ECO:0000259" key="1">
    <source>
        <dbReference type="SMART" id="SM00587"/>
    </source>
</evidence>
<dbReference type="Pfam" id="PF07914">
    <property type="entry name" value="DUF1679"/>
    <property type="match status" value="1"/>
</dbReference>
<proteinExistence type="predicted"/>
<feature type="domain" description="CHK kinase-like" evidence="1">
    <location>
        <begin position="151"/>
        <end position="342"/>
    </location>
</feature>
<name>A0A0K0FYA9_STRVS</name>
<organism evidence="2 3">
    <name type="scientific">Strongyloides venezuelensis</name>
    <name type="common">Threadworm</name>
    <dbReference type="NCBI Taxonomy" id="75913"/>
    <lineage>
        <taxon>Eukaryota</taxon>
        <taxon>Metazoa</taxon>
        <taxon>Ecdysozoa</taxon>
        <taxon>Nematoda</taxon>
        <taxon>Chromadorea</taxon>
        <taxon>Rhabditida</taxon>
        <taxon>Tylenchina</taxon>
        <taxon>Panagrolaimomorpha</taxon>
        <taxon>Strongyloidoidea</taxon>
        <taxon>Strongyloididae</taxon>
        <taxon>Strongyloides</taxon>
    </lineage>
</organism>
<evidence type="ECO:0000313" key="3">
    <source>
        <dbReference type="WBParaSite" id="SVE_1743500.1"/>
    </source>
</evidence>
<dbReference type="Gene3D" id="3.90.1200.10">
    <property type="match status" value="1"/>
</dbReference>
<dbReference type="InterPro" id="IPR015897">
    <property type="entry name" value="CHK_kinase-like"/>
</dbReference>
<dbReference type="Proteomes" id="UP000035680">
    <property type="component" value="Unassembled WGS sequence"/>
</dbReference>
<dbReference type="InterPro" id="IPR011009">
    <property type="entry name" value="Kinase-like_dom_sf"/>
</dbReference>
<protein>
    <submittedName>
        <fullName evidence="3">CHK domain-containing protein</fullName>
    </submittedName>
</protein>
<reference evidence="3" key="2">
    <citation type="submission" date="2015-08" db="UniProtKB">
        <authorList>
            <consortium name="WormBaseParasite"/>
        </authorList>
    </citation>
    <scope>IDENTIFICATION</scope>
</reference>
<sequence length="424" mass="49392">MNSNSILEESYIDKSNIKVDCILKCLEDKCSKYREAKGDSKVVKINTFDVSNGNGYVSRILKTTIFFDDIKKEPFICVIKIPSAENFVKLFSGTTGKFDEDWECMKLKSLVMFHNNELKFYKKMSQKIGEMALPLCYGGFDIIIGSQDGAIIMEYLTSSSGCISSHETLNIFQVQSVLNELLKLHVYSITTGKQKKKIFKHKYGKEHSKLYVSLFNSHWESIKNVLPEQLINELDGTYKKYIEHYINIYHYYIYKLPYISGNYSVLCHGDLWINNLMYKRNLKGCLTNDIYAIIDWQTVYEGSIGVDLARLLVQCTSPEDRHEVETNLLPKYYEDFKKNSSLNDKDFNMTYDMFIHNYNICLIDQAFHNIIMISLLITEIQKNENDYNFNAKKEALCLRLYCNLKDAFEKLEKIGTEFLNEIKI</sequence>
<dbReference type="PANTHER" id="PTHR23020:SF41">
    <property type="entry name" value="AMINOGLYCOSIDE PHOSPHOTRANSFERASE DOMAIN-CONTAINING PROTEIN"/>
    <property type="match status" value="1"/>
</dbReference>
<dbReference type="InterPro" id="IPR012877">
    <property type="entry name" value="Dhs-27"/>
</dbReference>
<dbReference type="AlphaFoldDB" id="A0A0K0FYA9"/>
<evidence type="ECO:0000313" key="2">
    <source>
        <dbReference type="Proteomes" id="UP000035680"/>
    </source>
</evidence>
<dbReference type="SUPFAM" id="SSF56112">
    <property type="entry name" value="Protein kinase-like (PK-like)"/>
    <property type="match status" value="1"/>
</dbReference>
<dbReference type="InterPro" id="IPR052961">
    <property type="entry name" value="Oxido-Kinase-like_Enzymes"/>
</dbReference>
<accession>A0A0K0FYA9</accession>
<dbReference type="SMART" id="SM00587">
    <property type="entry name" value="CHK"/>
    <property type="match status" value="1"/>
</dbReference>
<dbReference type="WBParaSite" id="SVE_1743500.1">
    <property type="protein sequence ID" value="SVE_1743500.1"/>
    <property type="gene ID" value="SVE_1743500"/>
</dbReference>